<name>A0A2K4ZC10_9FIRM</name>
<gene>
    <name evidence="2" type="primary">nahK</name>
    <name evidence="2" type="ORF">AMURIS_00699</name>
</gene>
<feature type="domain" description="Aminoglycoside phosphotransferase" evidence="1">
    <location>
        <begin position="29"/>
        <end position="270"/>
    </location>
</feature>
<dbReference type="InterPro" id="IPR002575">
    <property type="entry name" value="Aminoglycoside_PTrfase"/>
</dbReference>
<dbReference type="GO" id="GO:0016301">
    <property type="term" value="F:kinase activity"/>
    <property type="evidence" value="ECO:0007669"/>
    <property type="project" value="UniProtKB-KW"/>
</dbReference>
<protein>
    <submittedName>
        <fullName evidence="2">N-acetylhexosamine 1-kinase</fullName>
        <ecNumber evidence="2">2.7.1.162</ecNumber>
    </submittedName>
</protein>
<dbReference type="PANTHER" id="PTHR21064:SF5">
    <property type="entry name" value="SLR1880 PROTEIN"/>
    <property type="match status" value="1"/>
</dbReference>
<proteinExistence type="predicted"/>
<accession>A0A2K4ZC10</accession>
<organism evidence="2 3">
    <name type="scientific">Acetatifactor muris</name>
    <dbReference type="NCBI Taxonomy" id="879566"/>
    <lineage>
        <taxon>Bacteria</taxon>
        <taxon>Bacillati</taxon>
        <taxon>Bacillota</taxon>
        <taxon>Clostridia</taxon>
        <taxon>Lachnospirales</taxon>
        <taxon>Lachnospiraceae</taxon>
        <taxon>Acetatifactor</taxon>
    </lineage>
</organism>
<dbReference type="InterPro" id="IPR011009">
    <property type="entry name" value="Kinase-like_dom_sf"/>
</dbReference>
<keyword evidence="2" id="KW-0418">Kinase</keyword>
<sequence length="373" mass="43146">MSTEYLEQSGTEEVIRQFAVEGKLLDNQPYGNGHINDTHLLTFGTEQGREKRYILQRMNQNVFRRPKQLMENVVCVTEYLRDVITAQGGDPDRETLNVIRTLDGASFYEDENHDYWRMYLYVEGTLCLEKVENTKNFHDSGVAFGQFQRMLSDFPVEKLWETIPDFHNTPVRFRNFRKAVQEDRLGRAAGIEKEIQFVLSREKDVSVLTDLLGEGKLPLRVTHNDTKLNNVLFDRETGKVLCVIDLDTVMPGLSLYDFGDSIRFGASTGAEDERDLDKVRLDLELFEAFTRGYLEGCGGSLTEEEIAMLPMGARLMTLECGMRFLADYLEGDNYFKIHREGHNLDRARTQFKLVEDMENRWEELTAVVQKCKR</sequence>
<evidence type="ECO:0000313" key="2">
    <source>
        <dbReference type="EMBL" id="SOY27994.1"/>
    </source>
</evidence>
<dbReference type="PANTHER" id="PTHR21064">
    <property type="entry name" value="AMINOGLYCOSIDE PHOSPHOTRANSFERASE DOMAIN-CONTAINING PROTEIN-RELATED"/>
    <property type="match status" value="1"/>
</dbReference>
<dbReference type="Gene3D" id="3.90.1200.10">
    <property type="match status" value="1"/>
</dbReference>
<keyword evidence="2" id="KW-0808">Transferase</keyword>
<dbReference type="EC" id="2.7.1.162" evidence="2"/>
<keyword evidence="3" id="KW-1185">Reference proteome</keyword>
<dbReference type="AlphaFoldDB" id="A0A2K4ZC10"/>
<dbReference type="Pfam" id="PF01636">
    <property type="entry name" value="APH"/>
    <property type="match status" value="1"/>
</dbReference>
<dbReference type="SUPFAM" id="SSF56112">
    <property type="entry name" value="Protein kinase-like (PK-like)"/>
    <property type="match status" value="1"/>
</dbReference>
<reference evidence="2 3" key="1">
    <citation type="submission" date="2018-01" db="EMBL/GenBank/DDBJ databases">
        <authorList>
            <person name="Gaut B.S."/>
            <person name="Morton B.R."/>
            <person name="Clegg M.T."/>
            <person name="Duvall M.R."/>
        </authorList>
    </citation>
    <scope>NUCLEOTIDE SEQUENCE [LARGE SCALE GENOMIC DNA]</scope>
    <source>
        <strain evidence="2">GP69</strain>
    </source>
</reference>
<dbReference type="InterPro" id="IPR050249">
    <property type="entry name" value="Pseudomonas-type_ThrB"/>
</dbReference>
<dbReference type="RefSeq" id="WP_103238107.1">
    <property type="nucleotide sequence ID" value="NZ_CANRXC010000003.1"/>
</dbReference>
<evidence type="ECO:0000259" key="1">
    <source>
        <dbReference type="Pfam" id="PF01636"/>
    </source>
</evidence>
<evidence type="ECO:0000313" key="3">
    <source>
        <dbReference type="Proteomes" id="UP000236311"/>
    </source>
</evidence>
<dbReference type="EMBL" id="OFSM01000003">
    <property type="protein sequence ID" value="SOY27994.1"/>
    <property type="molecule type" value="Genomic_DNA"/>
</dbReference>
<dbReference type="Proteomes" id="UP000236311">
    <property type="component" value="Unassembled WGS sequence"/>
</dbReference>
<dbReference type="OrthoDB" id="526037at2"/>